<reference evidence="1 2" key="1">
    <citation type="submission" date="2018-09" db="EMBL/GenBank/DDBJ databases">
        <title>Arachidicoccus sp. nov., a bacterium isolated from soil.</title>
        <authorList>
            <person name="Weon H.-Y."/>
            <person name="Kwon S.-W."/>
            <person name="Lee S.A."/>
        </authorList>
    </citation>
    <scope>NUCLEOTIDE SEQUENCE [LARGE SCALE GENOMIC DNA]</scope>
    <source>
        <strain evidence="1 2">KIS59-12</strain>
    </source>
</reference>
<name>A0A386HLS2_9BACT</name>
<dbReference type="KEGG" id="ark:D6B99_03175"/>
<keyword evidence="2" id="KW-1185">Reference proteome</keyword>
<evidence type="ECO:0000313" key="1">
    <source>
        <dbReference type="EMBL" id="AYD46703.1"/>
    </source>
</evidence>
<dbReference type="EMBL" id="CP032489">
    <property type="protein sequence ID" value="AYD46703.1"/>
    <property type="molecule type" value="Genomic_DNA"/>
</dbReference>
<dbReference type="OrthoDB" id="680787at2"/>
<dbReference type="RefSeq" id="WP_119985004.1">
    <property type="nucleotide sequence ID" value="NZ_CP032489.1"/>
</dbReference>
<proteinExistence type="predicted"/>
<evidence type="ECO:0000313" key="2">
    <source>
        <dbReference type="Proteomes" id="UP000266118"/>
    </source>
</evidence>
<organism evidence="1 2">
    <name type="scientific">Arachidicoccus soli</name>
    <dbReference type="NCBI Taxonomy" id="2341117"/>
    <lineage>
        <taxon>Bacteria</taxon>
        <taxon>Pseudomonadati</taxon>
        <taxon>Bacteroidota</taxon>
        <taxon>Chitinophagia</taxon>
        <taxon>Chitinophagales</taxon>
        <taxon>Chitinophagaceae</taxon>
        <taxon>Arachidicoccus</taxon>
    </lineage>
</organism>
<gene>
    <name evidence="1" type="ORF">D6B99_03175</name>
</gene>
<dbReference type="AlphaFoldDB" id="A0A386HLS2"/>
<protein>
    <recommendedName>
        <fullName evidence="3">IS66 family insertion sequence element accessory protein TnpB</fullName>
    </recommendedName>
</protein>
<accession>A0A386HLS2</accession>
<dbReference type="NCBIfam" id="NF047593">
    <property type="entry name" value="IS66_ISAeme5_TnpA"/>
    <property type="match status" value="1"/>
</dbReference>
<dbReference type="Proteomes" id="UP000266118">
    <property type="component" value="Chromosome"/>
</dbReference>
<sequence length="90" mass="10484">MSRKEQMLFLITEYHSSGLSLKSFCEQKQIKTFHYWCKKLKEPEQGAFVPIRQAVASAEHNGVELIYPGGVRIRLEHFDLNRINQLIHLG</sequence>
<evidence type="ECO:0008006" key="3">
    <source>
        <dbReference type="Google" id="ProtNLM"/>
    </source>
</evidence>